<evidence type="ECO:0000256" key="2">
    <source>
        <dbReference type="ARBA" id="ARBA00022525"/>
    </source>
</evidence>
<keyword evidence="4" id="KW-0677">Repeat</keyword>
<evidence type="ECO:0000256" key="4">
    <source>
        <dbReference type="ARBA" id="ARBA00022737"/>
    </source>
</evidence>
<evidence type="ECO:0000256" key="3">
    <source>
        <dbReference type="ARBA" id="ARBA00022536"/>
    </source>
</evidence>
<dbReference type="Gene3D" id="2.40.10.10">
    <property type="entry name" value="Trypsin-like serine proteases"/>
    <property type="match status" value="2"/>
</dbReference>
<dbReference type="InterPro" id="IPR012224">
    <property type="entry name" value="Pept_S1A_FX"/>
</dbReference>
<dbReference type="InterPro" id="IPR001314">
    <property type="entry name" value="Peptidase_S1A"/>
</dbReference>
<dbReference type="SMART" id="SM00179">
    <property type="entry name" value="EGF_CA"/>
    <property type="match status" value="1"/>
</dbReference>
<dbReference type="Gene3D" id="4.10.740.10">
    <property type="entry name" value="Coagulation Factor IX"/>
    <property type="match status" value="1"/>
</dbReference>
<dbReference type="SMART" id="SM00020">
    <property type="entry name" value="Tryp_SPc"/>
    <property type="match status" value="1"/>
</dbReference>
<feature type="disulfide bond" evidence="7">
    <location>
        <begin position="123"/>
        <end position="132"/>
    </location>
</feature>
<dbReference type="PROSITE" id="PS00134">
    <property type="entry name" value="TRYPSIN_HIS"/>
    <property type="match status" value="1"/>
</dbReference>
<protein>
    <recommendedName>
        <fullName evidence="13">Coagulation factor Xa</fullName>
    </recommendedName>
</protein>
<dbReference type="AlphaFoldDB" id="A0AAV7NTZ2"/>
<proteinExistence type="predicted"/>
<dbReference type="Pfam" id="PF14670">
    <property type="entry name" value="FXa_inhibition"/>
    <property type="match status" value="1"/>
</dbReference>
<dbReference type="PROSITE" id="PS00022">
    <property type="entry name" value="EGF_1"/>
    <property type="match status" value="1"/>
</dbReference>
<dbReference type="PROSITE" id="PS00011">
    <property type="entry name" value="GLA_1"/>
    <property type="match status" value="1"/>
</dbReference>
<dbReference type="PRINTS" id="PR00001">
    <property type="entry name" value="GLABLOOD"/>
</dbReference>
<evidence type="ECO:0000256" key="5">
    <source>
        <dbReference type="ARBA" id="ARBA00023157"/>
    </source>
</evidence>
<evidence type="ECO:0000259" key="8">
    <source>
        <dbReference type="PROSITE" id="PS50026"/>
    </source>
</evidence>
<dbReference type="PANTHER" id="PTHR24278">
    <property type="entry name" value="COAGULATION FACTOR"/>
    <property type="match status" value="1"/>
</dbReference>
<evidence type="ECO:0000313" key="11">
    <source>
        <dbReference type="EMBL" id="KAJ1116758.1"/>
    </source>
</evidence>
<dbReference type="SUPFAM" id="SSF57630">
    <property type="entry name" value="GLA-domain"/>
    <property type="match status" value="1"/>
</dbReference>
<dbReference type="SUPFAM" id="SSF50494">
    <property type="entry name" value="Trypsin-like serine proteases"/>
    <property type="match status" value="1"/>
</dbReference>
<dbReference type="EMBL" id="JANPWB010000012">
    <property type="protein sequence ID" value="KAJ1116758.1"/>
    <property type="molecule type" value="Genomic_DNA"/>
</dbReference>
<dbReference type="Pfam" id="PF00008">
    <property type="entry name" value="EGF"/>
    <property type="match status" value="1"/>
</dbReference>
<feature type="domain" description="EGF-like" evidence="8">
    <location>
        <begin position="97"/>
        <end position="133"/>
    </location>
</feature>
<evidence type="ECO:0000259" key="10">
    <source>
        <dbReference type="PROSITE" id="PS50998"/>
    </source>
</evidence>
<dbReference type="PANTHER" id="PTHR24278:SF38">
    <property type="entry name" value="TRANSMEMBRANE GAMMA-CARBOXYGLUTAMIC ACID PROTEIN 4"/>
    <property type="match status" value="1"/>
</dbReference>
<evidence type="ECO:0000313" key="12">
    <source>
        <dbReference type="Proteomes" id="UP001066276"/>
    </source>
</evidence>
<feature type="domain" description="Peptidase S1" evidence="9">
    <location>
        <begin position="183"/>
        <end position="419"/>
    </location>
</feature>
<comment type="subcellular location">
    <subcellularLocation>
        <location evidence="1">Secreted</location>
    </subcellularLocation>
</comment>
<keyword evidence="12" id="KW-1185">Reference proteome</keyword>
<keyword evidence="2" id="KW-0964">Secreted</keyword>
<evidence type="ECO:0000256" key="7">
    <source>
        <dbReference type="PROSITE-ProRule" id="PRU00076"/>
    </source>
</evidence>
<keyword evidence="6" id="KW-0325">Glycoprotein</keyword>
<keyword evidence="5 7" id="KW-1015">Disulfide bond</keyword>
<evidence type="ECO:0008006" key="13">
    <source>
        <dbReference type="Google" id="ProtNLM"/>
    </source>
</evidence>
<comment type="caution">
    <text evidence="7">Lacks conserved residue(s) required for the propagation of feature annotation.</text>
</comment>
<gene>
    <name evidence="11" type="ORF">NDU88_004964</name>
</gene>
<evidence type="ECO:0000256" key="6">
    <source>
        <dbReference type="ARBA" id="ARBA00023180"/>
    </source>
</evidence>
<dbReference type="FunFam" id="2.40.10.10:FF:000068">
    <property type="entry name" value="transmembrane protease serine 2"/>
    <property type="match status" value="1"/>
</dbReference>
<dbReference type="GO" id="GO:0006508">
    <property type="term" value="P:proteolysis"/>
    <property type="evidence" value="ECO:0007669"/>
    <property type="project" value="InterPro"/>
</dbReference>
<dbReference type="Pfam" id="PF00594">
    <property type="entry name" value="Gla"/>
    <property type="match status" value="1"/>
</dbReference>
<dbReference type="InterPro" id="IPR043504">
    <property type="entry name" value="Peptidase_S1_PA_chymotrypsin"/>
</dbReference>
<reference evidence="11" key="1">
    <citation type="journal article" date="2022" name="bioRxiv">
        <title>Sequencing and chromosome-scale assembly of the giantPleurodeles waltlgenome.</title>
        <authorList>
            <person name="Brown T."/>
            <person name="Elewa A."/>
            <person name="Iarovenko S."/>
            <person name="Subramanian E."/>
            <person name="Araus A.J."/>
            <person name="Petzold A."/>
            <person name="Susuki M."/>
            <person name="Suzuki K.-i.T."/>
            <person name="Hayashi T."/>
            <person name="Toyoda A."/>
            <person name="Oliveira C."/>
            <person name="Osipova E."/>
            <person name="Leigh N.D."/>
            <person name="Simon A."/>
            <person name="Yun M.H."/>
        </authorList>
    </citation>
    <scope>NUCLEOTIDE SEQUENCE</scope>
    <source>
        <strain evidence="11">20211129_DDA</strain>
        <tissue evidence="11">Liver</tissue>
    </source>
</reference>
<keyword evidence="3 7" id="KW-0245">EGF-like domain</keyword>
<dbReference type="CDD" id="cd00190">
    <property type="entry name" value="Tryp_SPc"/>
    <property type="match status" value="1"/>
</dbReference>
<comment type="caution">
    <text evidence="11">The sequence shown here is derived from an EMBL/GenBank/DDBJ whole genome shotgun (WGS) entry which is preliminary data.</text>
</comment>
<dbReference type="GO" id="GO:0004252">
    <property type="term" value="F:serine-type endopeptidase activity"/>
    <property type="evidence" value="ECO:0007669"/>
    <property type="project" value="InterPro"/>
</dbReference>
<dbReference type="Gene3D" id="2.10.25.10">
    <property type="entry name" value="Laminin"/>
    <property type="match status" value="2"/>
</dbReference>
<dbReference type="InterPro" id="IPR009003">
    <property type="entry name" value="Peptidase_S1_PA"/>
</dbReference>
<dbReference type="InterPro" id="IPR000294">
    <property type="entry name" value="GLA_domain"/>
</dbReference>
<dbReference type="GO" id="GO:0005615">
    <property type="term" value="C:extracellular space"/>
    <property type="evidence" value="ECO:0007669"/>
    <property type="project" value="TreeGrafter"/>
</dbReference>
<dbReference type="SMART" id="SM00181">
    <property type="entry name" value="EGF"/>
    <property type="match status" value="2"/>
</dbReference>
<dbReference type="GO" id="GO:0007596">
    <property type="term" value="P:blood coagulation"/>
    <property type="evidence" value="ECO:0007669"/>
    <property type="project" value="InterPro"/>
</dbReference>
<dbReference type="PRINTS" id="PR00722">
    <property type="entry name" value="CHYMOTRYPSIN"/>
</dbReference>
<dbReference type="GO" id="GO:0005886">
    <property type="term" value="C:plasma membrane"/>
    <property type="evidence" value="ECO:0007669"/>
    <property type="project" value="TreeGrafter"/>
</dbReference>
<dbReference type="PROSITE" id="PS50998">
    <property type="entry name" value="GLA_2"/>
    <property type="match status" value="1"/>
</dbReference>
<organism evidence="11 12">
    <name type="scientific">Pleurodeles waltl</name>
    <name type="common">Iberian ribbed newt</name>
    <dbReference type="NCBI Taxonomy" id="8319"/>
    <lineage>
        <taxon>Eukaryota</taxon>
        <taxon>Metazoa</taxon>
        <taxon>Chordata</taxon>
        <taxon>Craniata</taxon>
        <taxon>Vertebrata</taxon>
        <taxon>Euteleostomi</taxon>
        <taxon>Amphibia</taxon>
        <taxon>Batrachia</taxon>
        <taxon>Caudata</taxon>
        <taxon>Salamandroidea</taxon>
        <taxon>Salamandridae</taxon>
        <taxon>Pleurodelinae</taxon>
        <taxon>Pleurodeles</taxon>
    </lineage>
</organism>
<dbReference type="SMART" id="SM00069">
    <property type="entry name" value="GLA"/>
    <property type="match status" value="1"/>
</dbReference>
<dbReference type="InterPro" id="IPR001881">
    <property type="entry name" value="EGF-like_Ca-bd_dom"/>
</dbReference>
<dbReference type="PIRSF" id="PIRSF001143">
    <property type="entry name" value="Factor_X"/>
    <property type="match status" value="1"/>
</dbReference>
<accession>A0AAV7NTZ2</accession>
<sequence>MGTPVDFLALCAIAALELYKLYKKRFLECCIPWRVFLEHESATTILGRAKRANPYPFGEFWSSSLESECYEEQCSFEEALEYFENSIETERFWKTYRGNPCFSDPCQNGGRCKQVKDNYECRCLIGTQGVNCEKVIFEYCNVNNGQCEQFCSQSKEEKRVQCSCTSGYTLGADQKSCNPNERFVCGKVYKRSAERSRSASSRSEDIAFGAWLVNKNNQPFCGGTILDQHFVLTAAHCIDENEYFRIVVGEDLKANIPPSTHEVDIVVLHSKFDNKTLDYDIAIVKVAEAIVFNPRALPACIPEMAFAEHVLMTPYYVYSTCNDCTQERHKPNTEQTLPRFRRAKCCQFLNFNSNGITKNMFCASSWNKGVCGFPHVTPYKGTYFVTGITSWQGTCVNGETQLVFTLVPNFVNWIQSIMCNVRNGSIAVV</sequence>
<evidence type="ECO:0000259" key="9">
    <source>
        <dbReference type="PROSITE" id="PS50240"/>
    </source>
</evidence>
<dbReference type="InterPro" id="IPR035972">
    <property type="entry name" value="GLA-like_dom_SF"/>
</dbReference>
<dbReference type="FunFam" id="2.10.25.10:FF:000095">
    <property type="entry name" value="Notch, isoform B"/>
    <property type="match status" value="1"/>
</dbReference>
<dbReference type="InterPro" id="IPR017857">
    <property type="entry name" value="Coagulation_fac-like_Gla_dom"/>
</dbReference>
<dbReference type="Pfam" id="PF00089">
    <property type="entry name" value="Trypsin"/>
    <property type="match status" value="1"/>
</dbReference>
<feature type="domain" description="Gla" evidence="10">
    <location>
        <begin position="52"/>
        <end position="98"/>
    </location>
</feature>
<dbReference type="PROSITE" id="PS50026">
    <property type="entry name" value="EGF_3"/>
    <property type="match status" value="1"/>
</dbReference>
<dbReference type="InterPro" id="IPR018114">
    <property type="entry name" value="TRYPSIN_HIS"/>
</dbReference>
<dbReference type="InterPro" id="IPR001254">
    <property type="entry name" value="Trypsin_dom"/>
</dbReference>
<dbReference type="GO" id="GO:0005509">
    <property type="term" value="F:calcium ion binding"/>
    <property type="evidence" value="ECO:0007669"/>
    <property type="project" value="InterPro"/>
</dbReference>
<dbReference type="CDD" id="cd00054">
    <property type="entry name" value="EGF_CA"/>
    <property type="match status" value="1"/>
</dbReference>
<name>A0AAV7NTZ2_PLEWA</name>
<dbReference type="Proteomes" id="UP001066276">
    <property type="component" value="Chromosome 8"/>
</dbReference>
<dbReference type="PROSITE" id="PS50240">
    <property type="entry name" value="TRYPSIN_DOM"/>
    <property type="match status" value="1"/>
</dbReference>
<dbReference type="InterPro" id="IPR000742">
    <property type="entry name" value="EGF"/>
</dbReference>
<evidence type="ECO:0000256" key="1">
    <source>
        <dbReference type="ARBA" id="ARBA00004613"/>
    </source>
</evidence>
<dbReference type="InterPro" id="IPR050442">
    <property type="entry name" value="Peptidase_S1_coag_factors"/>
</dbReference>